<dbReference type="InterPro" id="IPR011009">
    <property type="entry name" value="Kinase-like_dom_sf"/>
</dbReference>
<feature type="compositionally biased region" description="Polar residues" evidence="1">
    <location>
        <begin position="148"/>
        <end position="162"/>
    </location>
</feature>
<dbReference type="InterPro" id="IPR000719">
    <property type="entry name" value="Prot_kinase_dom"/>
</dbReference>
<name>A0A9N8ZIX9_9GLOM</name>
<dbReference type="OrthoDB" id="6718656at2759"/>
<dbReference type="GO" id="GO:0004674">
    <property type="term" value="F:protein serine/threonine kinase activity"/>
    <property type="evidence" value="ECO:0007669"/>
    <property type="project" value="TreeGrafter"/>
</dbReference>
<evidence type="ECO:0000259" key="2">
    <source>
        <dbReference type="PROSITE" id="PS50011"/>
    </source>
</evidence>
<evidence type="ECO:0000313" key="3">
    <source>
        <dbReference type="EMBL" id="CAG8497501.1"/>
    </source>
</evidence>
<protein>
    <submittedName>
        <fullName evidence="3">9572_t:CDS:1</fullName>
    </submittedName>
</protein>
<accession>A0A9N8ZIX9</accession>
<feature type="domain" description="Protein kinase" evidence="2">
    <location>
        <begin position="267"/>
        <end position="514"/>
    </location>
</feature>
<reference evidence="3" key="1">
    <citation type="submission" date="2021-06" db="EMBL/GenBank/DDBJ databases">
        <authorList>
            <person name="Kallberg Y."/>
            <person name="Tangrot J."/>
            <person name="Rosling A."/>
        </authorList>
    </citation>
    <scope>NUCLEOTIDE SEQUENCE</scope>
    <source>
        <strain evidence="3">IN212</strain>
    </source>
</reference>
<feature type="compositionally biased region" description="Polar residues" evidence="1">
    <location>
        <begin position="679"/>
        <end position="693"/>
    </location>
</feature>
<feature type="region of interest" description="Disordered" evidence="1">
    <location>
        <begin position="82"/>
        <end position="105"/>
    </location>
</feature>
<dbReference type="PANTHER" id="PTHR44329">
    <property type="entry name" value="SERINE/THREONINE-PROTEIN KINASE TNNI3K-RELATED"/>
    <property type="match status" value="1"/>
</dbReference>
<dbReference type="SUPFAM" id="SSF56112">
    <property type="entry name" value="Protein kinase-like (PK-like)"/>
    <property type="match status" value="1"/>
</dbReference>
<dbReference type="Gene3D" id="1.10.510.10">
    <property type="entry name" value="Transferase(Phosphotransferase) domain 1"/>
    <property type="match status" value="1"/>
</dbReference>
<feature type="region of interest" description="Disordered" evidence="1">
    <location>
        <begin position="141"/>
        <end position="187"/>
    </location>
</feature>
<dbReference type="GO" id="GO:0005524">
    <property type="term" value="F:ATP binding"/>
    <property type="evidence" value="ECO:0007669"/>
    <property type="project" value="InterPro"/>
</dbReference>
<feature type="region of interest" description="Disordered" evidence="1">
    <location>
        <begin position="612"/>
        <end position="703"/>
    </location>
</feature>
<feature type="compositionally biased region" description="Polar residues" evidence="1">
    <location>
        <begin position="648"/>
        <end position="670"/>
    </location>
</feature>
<evidence type="ECO:0000256" key="1">
    <source>
        <dbReference type="SAM" id="MobiDB-lite"/>
    </source>
</evidence>
<comment type="caution">
    <text evidence="3">The sequence shown here is derived from an EMBL/GenBank/DDBJ whole genome shotgun (WGS) entry which is preliminary data.</text>
</comment>
<dbReference type="InterPro" id="IPR001245">
    <property type="entry name" value="Ser-Thr/Tyr_kinase_cat_dom"/>
</dbReference>
<sequence>GTKLYFLGGWSKNSDGTEGCQNSVFYLDLSVSFDTQGNIPWTDLTTIAGSPVNTCWQVSALAGPDYTSIYAFGGVMIDKTSPTLSEKTDPDSEKSSSIISPIEDNDHHGSIELAIKSIEEQLKLQQQKFAKRLLSQQHRPVEYRDDISANSTVSSEQGSNGKSRSEPVPFSYGKSEPIPYSHGRGSMSSKTLAAKKAAPKPVAQIKNICTCGDPNSPWCHVCELRRFKSGFPKWTSGNKIVDNFIKETQLNCSSEVNYLEWISYDRFREVKEIGHGAYAKLFSAIWLDGPRIIPDEKKKFKRDVRKRVILRQLHNSQNISESFFSEDPATKNFIMVFENVENGNLHTYLNENIINMSWQSKLAITCDLVKALKTIHHVDIIHHDIHSGNVMVLKNGFIALADLGLCRKVDDSDEDGKVQCILPYAAPEVILRKEFSKASDIYSFAMIMWEISVGKRPFNDRAHDAELALEICNGLRPPIDNTPSTPPCWNALMEQCWDKDPLKRPDAIILHRTLCDWLKKIVETPRLPYKVNTEFALAENWRSHKVHSHTSQENEQIHPLAFYTSQSFDFSELQSSQLVRCSSPDVINTNEVDVINTNEVDVKYDTQDDVNTLDGVDGVDEIDTKYDTPNGVDVKDDTPDDVDIKCNTPPSETENTFEPPQSPTGSNSKTSEIEIKYDGTTSPSGESATSFKADQSEHLEIEF</sequence>
<dbReference type="InterPro" id="IPR051681">
    <property type="entry name" value="Ser/Thr_Kinases-Pseudokinases"/>
</dbReference>
<organism evidence="3 4">
    <name type="scientific">Racocetra fulgida</name>
    <dbReference type="NCBI Taxonomy" id="60492"/>
    <lineage>
        <taxon>Eukaryota</taxon>
        <taxon>Fungi</taxon>
        <taxon>Fungi incertae sedis</taxon>
        <taxon>Mucoromycota</taxon>
        <taxon>Glomeromycotina</taxon>
        <taxon>Glomeromycetes</taxon>
        <taxon>Diversisporales</taxon>
        <taxon>Gigasporaceae</taxon>
        <taxon>Racocetra</taxon>
    </lineage>
</organism>
<dbReference type="Proteomes" id="UP000789396">
    <property type="component" value="Unassembled WGS sequence"/>
</dbReference>
<keyword evidence="4" id="KW-1185">Reference proteome</keyword>
<evidence type="ECO:0000313" key="4">
    <source>
        <dbReference type="Proteomes" id="UP000789396"/>
    </source>
</evidence>
<dbReference type="AlphaFoldDB" id="A0A9N8ZIX9"/>
<proteinExistence type="predicted"/>
<dbReference type="Pfam" id="PF07714">
    <property type="entry name" value="PK_Tyr_Ser-Thr"/>
    <property type="match status" value="1"/>
</dbReference>
<feature type="non-terminal residue" evidence="3">
    <location>
        <position position="703"/>
    </location>
</feature>
<gene>
    <name evidence="3" type="ORF">RFULGI_LOCUS2279</name>
</gene>
<dbReference type="EMBL" id="CAJVPZ010001682">
    <property type="protein sequence ID" value="CAG8497501.1"/>
    <property type="molecule type" value="Genomic_DNA"/>
</dbReference>
<dbReference type="PROSITE" id="PS50011">
    <property type="entry name" value="PROTEIN_KINASE_DOM"/>
    <property type="match status" value="1"/>
</dbReference>
<feature type="compositionally biased region" description="Basic and acidic residues" evidence="1">
    <location>
        <begin position="694"/>
        <end position="703"/>
    </location>
</feature>